<dbReference type="EMBL" id="KV425557">
    <property type="protein sequence ID" value="KZT28589.1"/>
    <property type="molecule type" value="Genomic_DNA"/>
</dbReference>
<sequence>MSSFAISGTSSHHRAGEPGPLDPYLIVPRRISDSLITPTRPPSSPPPTYTRPSRKSIQDPTSYAFSGRTADANTRPRPNRLSTSSLNLGLGFSDGVLPPSPDPNNASTRPRLSRLSTTSLNLGLGFNDGVLPPSPALTADQPFLNFTAEPRETSTPKKDARGSVDGKGVSPKSAGAEKKEGWVWIERV</sequence>
<organism evidence="2 3">
    <name type="scientific">Neolentinus lepideus HHB14362 ss-1</name>
    <dbReference type="NCBI Taxonomy" id="1314782"/>
    <lineage>
        <taxon>Eukaryota</taxon>
        <taxon>Fungi</taxon>
        <taxon>Dikarya</taxon>
        <taxon>Basidiomycota</taxon>
        <taxon>Agaricomycotina</taxon>
        <taxon>Agaricomycetes</taxon>
        <taxon>Gloeophyllales</taxon>
        <taxon>Gloeophyllaceae</taxon>
        <taxon>Neolentinus</taxon>
    </lineage>
</organism>
<gene>
    <name evidence="2" type="ORF">NEOLEDRAFT_1129415</name>
</gene>
<dbReference type="Proteomes" id="UP000076761">
    <property type="component" value="Unassembled WGS sequence"/>
</dbReference>
<evidence type="ECO:0000256" key="1">
    <source>
        <dbReference type="SAM" id="MobiDB-lite"/>
    </source>
</evidence>
<proteinExistence type="predicted"/>
<dbReference type="AlphaFoldDB" id="A0A165URI8"/>
<feature type="region of interest" description="Disordered" evidence="1">
    <location>
        <begin position="1"/>
        <end position="112"/>
    </location>
</feature>
<dbReference type="OrthoDB" id="10610485at2759"/>
<accession>A0A165URI8</accession>
<name>A0A165URI8_9AGAM</name>
<feature type="region of interest" description="Disordered" evidence="1">
    <location>
        <begin position="146"/>
        <end position="180"/>
    </location>
</feature>
<evidence type="ECO:0000313" key="2">
    <source>
        <dbReference type="EMBL" id="KZT28589.1"/>
    </source>
</evidence>
<protein>
    <submittedName>
        <fullName evidence="2">Uncharacterized protein</fullName>
    </submittedName>
</protein>
<keyword evidence="3" id="KW-1185">Reference proteome</keyword>
<reference evidence="2 3" key="1">
    <citation type="journal article" date="2016" name="Mol. Biol. Evol.">
        <title>Comparative Genomics of Early-Diverging Mushroom-Forming Fungi Provides Insights into the Origins of Lignocellulose Decay Capabilities.</title>
        <authorList>
            <person name="Nagy L.G."/>
            <person name="Riley R."/>
            <person name="Tritt A."/>
            <person name="Adam C."/>
            <person name="Daum C."/>
            <person name="Floudas D."/>
            <person name="Sun H."/>
            <person name="Yadav J.S."/>
            <person name="Pangilinan J."/>
            <person name="Larsson K.H."/>
            <person name="Matsuura K."/>
            <person name="Barry K."/>
            <person name="Labutti K."/>
            <person name="Kuo R."/>
            <person name="Ohm R.A."/>
            <person name="Bhattacharya S.S."/>
            <person name="Shirouzu T."/>
            <person name="Yoshinaga Y."/>
            <person name="Martin F.M."/>
            <person name="Grigoriev I.V."/>
            <person name="Hibbett D.S."/>
        </authorList>
    </citation>
    <scope>NUCLEOTIDE SEQUENCE [LARGE SCALE GENOMIC DNA]</scope>
    <source>
        <strain evidence="2 3">HHB14362 ss-1</strain>
    </source>
</reference>
<evidence type="ECO:0000313" key="3">
    <source>
        <dbReference type="Proteomes" id="UP000076761"/>
    </source>
</evidence>
<feature type="compositionally biased region" description="Basic and acidic residues" evidence="1">
    <location>
        <begin position="149"/>
        <end position="164"/>
    </location>
</feature>
<feature type="compositionally biased region" description="Polar residues" evidence="1">
    <location>
        <begin position="1"/>
        <end position="10"/>
    </location>
</feature>
<feature type="compositionally biased region" description="Pro residues" evidence="1">
    <location>
        <begin position="39"/>
        <end position="49"/>
    </location>
</feature>
<dbReference type="InParanoid" id="A0A165URI8"/>